<evidence type="ECO:0000313" key="2">
    <source>
        <dbReference type="EMBL" id="GBO29449.1"/>
    </source>
</evidence>
<sequence>MLSNLSQVVSRSPQREIEHPKAATVQSRRNPTSLLLSPKTLCLSFSVAKFTDAPGFNALKVVPPIGLKRDVAKLRATAAKLSDLEPRSTTTVKF</sequence>
<name>A0A4Y2VWF0_ARAVE</name>
<protein>
    <submittedName>
        <fullName evidence="2">Uncharacterized protein</fullName>
    </submittedName>
</protein>
<comment type="caution">
    <text evidence="2">The sequence shown here is derived from an EMBL/GenBank/DDBJ whole genome shotgun (WGS) entry which is preliminary data.</text>
</comment>
<gene>
    <name evidence="2" type="ORF">AVEN_8693_1</name>
</gene>
<feature type="compositionally biased region" description="Polar residues" evidence="1">
    <location>
        <begin position="1"/>
        <end position="12"/>
    </location>
</feature>
<dbReference type="AlphaFoldDB" id="A0A4Y2VWF0"/>
<evidence type="ECO:0000256" key="1">
    <source>
        <dbReference type="SAM" id="MobiDB-lite"/>
    </source>
</evidence>
<accession>A0A4Y2VWF0</accession>
<reference evidence="2 3" key="1">
    <citation type="journal article" date="2019" name="Sci. Rep.">
        <title>Orb-weaving spider Araneus ventricosus genome elucidates the spidroin gene catalogue.</title>
        <authorList>
            <person name="Kono N."/>
            <person name="Nakamura H."/>
            <person name="Ohtoshi R."/>
            <person name="Moran D.A.P."/>
            <person name="Shinohara A."/>
            <person name="Yoshida Y."/>
            <person name="Fujiwara M."/>
            <person name="Mori M."/>
            <person name="Tomita M."/>
            <person name="Arakawa K."/>
        </authorList>
    </citation>
    <scope>NUCLEOTIDE SEQUENCE [LARGE SCALE GENOMIC DNA]</scope>
</reference>
<keyword evidence="3" id="KW-1185">Reference proteome</keyword>
<dbReference type="Proteomes" id="UP000499080">
    <property type="component" value="Unassembled WGS sequence"/>
</dbReference>
<organism evidence="2 3">
    <name type="scientific">Araneus ventricosus</name>
    <name type="common">Orbweaver spider</name>
    <name type="synonym">Epeira ventricosa</name>
    <dbReference type="NCBI Taxonomy" id="182803"/>
    <lineage>
        <taxon>Eukaryota</taxon>
        <taxon>Metazoa</taxon>
        <taxon>Ecdysozoa</taxon>
        <taxon>Arthropoda</taxon>
        <taxon>Chelicerata</taxon>
        <taxon>Arachnida</taxon>
        <taxon>Araneae</taxon>
        <taxon>Araneomorphae</taxon>
        <taxon>Entelegynae</taxon>
        <taxon>Araneoidea</taxon>
        <taxon>Araneidae</taxon>
        <taxon>Araneus</taxon>
    </lineage>
</organism>
<proteinExistence type="predicted"/>
<feature type="region of interest" description="Disordered" evidence="1">
    <location>
        <begin position="1"/>
        <end position="31"/>
    </location>
</feature>
<dbReference type="EMBL" id="BGPR01052616">
    <property type="protein sequence ID" value="GBO29449.1"/>
    <property type="molecule type" value="Genomic_DNA"/>
</dbReference>
<evidence type="ECO:0000313" key="3">
    <source>
        <dbReference type="Proteomes" id="UP000499080"/>
    </source>
</evidence>